<organism evidence="1 2">
    <name type="scientific">Tribolium castaneum</name>
    <name type="common">Red flour beetle</name>
    <dbReference type="NCBI Taxonomy" id="7070"/>
    <lineage>
        <taxon>Eukaryota</taxon>
        <taxon>Metazoa</taxon>
        <taxon>Ecdysozoa</taxon>
        <taxon>Arthropoda</taxon>
        <taxon>Hexapoda</taxon>
        <taxon>Insecta</taxon>
        <taxon>Pterygota</taxon>
        <taxon>Neoptera</taxon>
        <taxon>Endopterygota</taxon>
        <taxon>Coleoptera</taxon>
        <taxon>Polyphaga</taxon>
        <taxon>Cucujiformia</taxon>
        <taxon>Tenebrionidae</taxon>
        <taxon>Tenebrionidae incertae sedis</taxon>
        <taxon>Tribolium</taxon>
    </lineage>
</organism>
<accession>D6W7Q6</accession>
<protein>
    <submittedName>
        <fullName evidence="1">Uncharacterized protein</fullName>
    </submittedName>
</protein>
<reference evidence="1 2" key="1">
    <citation type="journal article" date="2008" name="Nature">
        <title>The genome of the model beetle and pest Tribolium castaneum.</title>
        <authorList>
            <consortium name="Tribolium Genome Sequencing Consortium"/>
            <person name="Richards S."/>
            <person name="Gibbs R.A."/>
            <person name="Weinstock G.M."/>
            <person name="Brown S.J."/>
            <person name="Denell R."/>
            <person name="Beeman R.W."/>
            <person name="Gibbs R."/>
            <person name="Beeman R.W."/>
            <person name="Brown S.J."/>
            <person name="Bucher G."/>
            <person name="Friedrich M."/>
            <person name="Grimmelikhuijzen C.J."/>
            <person name="Klingler M."/>
            <person name="Lorenzen M."/>
            <person name="Richards S."/>
            <person name="Roth S."/>
            <person name="Schroder R."/>
            <person name="Tautz D."/>
            <person name="Zdobnov E.M."/>
            <person name="Muzny D."/>
            <person name="Gibbs R.A."/>
            <person name="Weinstock G.M."/>
            <person name="Attaway T."/>
            <person name="Bell S."/>
            <person name="Buhay C.J."/>
            <person name="Chandrabose M.N."/>
            <person name="Chavez D."/>
            <person name="Clerk-Blankenburg K.P."/>
            <person name="Cree A."/>
            <person name="Dao M."/>
            <person name="Davis C."/>
            <person name="Chacko J."/>
            <person name="Dinh H."/>
            <person name="Dugan-Rocha S."/>
            <person name="Fowler G."/>
            <person name="Garner T.T."/>
            <person name="Garnes J."/>
            <person name="Gnirke A."/>
            <person name="Hawes A."/>
            <person name="Hernandez J."/>
            <person name="Hines S."/>
            <person name="Holder M."/>
            <person name="Hume J."/>
            <person name="Jhangiani S.N."/>
            <person name="Joshi V."/>
            <person name="Khan Z.M."/>
            <person name="Jackson L."/>
            <person name="Kovar C."/>
            <person name="Kowis A."/>
            <person name="Lee S."/>
            <person name="Lewis L.R."/>
            <person name="Margolis J."/>
            <person name="Morgan M."/>
            <person name="Nazareth L.V."/>
            <person name="Nguyen N."/>
            <person name="Okwuonu G."/>
            <person name="Parker D."/>
            <person name="Richards S."/>
            <person name="Ruiz S.J."/>
            <person name="Santibanez J."/>
            <person name="Savard J."/>
            <person name="Scherer S.E."/>
            <person name="Schneider B."/>
            <person name="Sodergren E."/>
            <person name="Tautz D."/>
            <person name="Vattahil S."/>
            <person name="Villasana D."/>
            <person name="White C.S."/>
            <person name="Wright R."/>
            <person name="Park Y."/>
            <person name="Beeman R.W."/>
            <person name="Lord J."/>
            <person name="Oppert B."/>
            <person name="Lorenzen M."/>
            <person name="Brown S."/>
            <person name="Wang L."/>
            <person name="Savard J."/>
            <person name="Tautz D."/>
            <person name="Richards S."/>
            <person name="Weinstock G."/>
            <person name="Gibbs R.A."/>
            <person name="Liu Y."/>
            <person name="Worley K."/>
            <person name="Weinstock G."/>
            <person name="Elsik C.G."/>
            <person name="Reese J.T."/>
            <person name="Elhaik E."/>
            <person name="Landan G."/>
            <person name="Graur D."/>
            <person name="Arensburger P."/>
            <person name="Atkinson P."/>
            <person name="Beeman R.W."/>
            <person name="Beidler J."/>
            <person name="Brown S.J."/>
            <person name="Demuth J.P."/>
            <person name="Drury D.W."/>
            <person name="Du Y.Z."/>
            <person name="Fujiwara H."/>
            <person name="Lorenzen M."/>
            <person name="Maselli V."/>
            <person name="Osanai M."/>
            <person name="Park Y."/>
            <person name="Robertson H.M."/>
            <person name="Tu Z."/>
            <person name="Wang J.J."/>
            <person name="Wang S."/>
            <person name="Richards S."/>
            <person name="Song H."/>
            <person name="Zhang L."/>
            <person name="Sodergren E."/>
            <person name="Werner D."/>
            <person name="Stanke M."/>
            <person name="Morgenstern B."/>
            <person name="Solovyev V."/>
            <person name="Kosarev P."/>
            <person name="Brown G."/>
            <person name="Chen H.C."/>
            <person name="Ermolaeva O."/>
            <person name="Hlavina W."/>
            <person name="Kapustin Y."/>
            <person name="Kiryutin B."/>
            <person name="Kitts P."/>
            <person name="Maglott D."/>
            <person name="Pruitt K."/>
            <person name="Sapojnikov V."/>
            <person name="Souvorov A."/>
            <person name="Mackey A.J."/>
            <person name="Waterhouse R.M."/>
            <person name="Wyder S."/>
            <person name="Zdobnov E.M."/>
            <person name="Zdobnov E.M."/>
            <person name="Wyder S."/>
            <person name="Kriventseva E.V."/>
            <person name="Kadowaki T."/>
            <person name="Bork P."/>
            <person name="Aranda M."/>
            <person name="Bao R."/>
            <person name="Beermann A."/>
            <person name="Berns N."/>
            <person name="Bolognesi R."/>
            <person name="Bonneton F."/>
            <person name="Bopp D."/>
            <person name="Brown S.J."/>
            <person name="Bucher G."/>
            <person name="Butts T."/>
            <person name="Chaumot A."/>
            <person name="Denell R.E."/>
            <person name="Ferrier D.E."/>
            <person name="Friedrich M."/>
            <person name="Gordon C.M."/>
            <person name="Jindra M."/>
            <person name="Klingler M."/>
            <person name="Lan Q."/>
            <person name="Lattorff H.M."/>
            <person name="Laudet V."/>
            <person name="von Levetsow C."/>
            <person name="Liu Z."/>
            <person name="Lutz R."/>
            <person name="Lynch J.A."/>
            <person name="da Fonseca R.N."/>
            <person name="Posnien N."/>
            <person name="Reuter R."/>
            <person name="Roth S."/>
            <person name="Savard J."/>
            <person name="Schinko J.B."/>
            <person name="Schmitt C."/>
            <person name="Schoppmeier M."/>
            <person name="Schroder R."/>
            <person name="Shippy T.D."/>
            <person name="Simonnet F."/>
            <person name="Marques-Souza H."/>
            <person name="Tautz D."/>
            <person name="Tomoyasu Y."/>
            <person name="Trauner J."/>
            <person name="Van der Zee M."/>
            <person name="Vervoort M."/>
            <person name="Wittkopp N."/>
            <person name="Wimmer E.A."/>
            <person name="Yang X."/>
            <person name="Jones A.K."/>
            <person name="Sattelle D.B."/>
            <person name="Ebert P.R."/>
            <person name="Nelson D."/>
            <person name="Scott J.G."/>
            <person name="Beeman R.W."/>
            <person name="Muthukrishnan S."/>
            <person name="Kramer K.J."/>
            <person name="Arakane Y."/>
            <person name="Beeman R.W."/>
            <person name="Zhu Q."/>
            <person name="Hogenkamp D."/>
            <person name="Dixit R."/>
            <person name="Oppert B."/>
            <person name="Jiang H."/>
            <person name="Zou Z."/>
            <person name="Marshall J."/>
            <person name="Elpidina E."/>
            <person name="Vinokurov K."/>
            <person name="Oppert C."/>
            <person name="Zou Z."/>
            <person name="Evans J."/>
            <person name="Lu Z."/>
            <person name="Zhao P."/>
            <person name="Sumathipala N."/>
            <person name="Altincicek B."/>
            <person name="Vilcinskas A."/>
            <person name="Williams M."/>
            <person name="Hultmark D."/>
            <person name="Hetru C."/>
            <person name="Jiang H."/>
            <person name="Grimmelikhuijzen C.J."/>
            <person name="Hauser F."/>
            <person name="Cazzamali G."/>
            <person name="Williamson M."/>
            <person name="Park Y."/>
            <person name="Li B."/>
            <person name="Tanaka Y."/>
            <person name="Predel R."/>
            <person name="Neupert S."/>
            <person name="Schachtner J."/>
            <person name="Verleyen P."/>
            <person name="Raible F."/>
            <person name="Bork P."/>
            <person name="Friedrich M."/>
            <person name="Walden K.K."/>
            <person name="Robertson H.M."/>
            <person name="Angeli S."/>
            <person name="Foret S."/>
            <person name="Bucher G."/>
            <person name="Schuetz S."/>
            <person name="Maleszka R."/>
            <person name="Wimmer E.A."/>
            <person name="Beeman R.W."/>
            <person name="Lorenzen M."/>
            <person name="Tomoyasu Y."/>
            <person name="Miller S.C."/>
            <person name="Grossmann D."/>
            <person name="Bucher G."/>
        </authorList>
    </citation>
    <scope>NUCLEOTIDE SEQUENCE [LARGE SCALE GENOMIC DNA]</scope>
    <source>
        <strain evidence="1 2">Georgia GA2</strain>
    </source>
</reference>
<sequence>MESTTGKLTPYFSNYQDFALIDTSNSRKIIRLRYLFTELQHEKPQFMKTFAAFLSCDHVTRHKTTSLPYLKCCSVVRFPYGRGHICPPLNPYIPNLVSAPD</sequence>
<dbReference type="InParanoid" id="D6W7Q6"/>
<evidence type="ECO:0000313" key="2">
    <source>
        <dbReference type="Proteomes" id="UP000007266"/>
    </source>
</evidence>
<keyword evidence="2" id="KW-1185">Reference proteome</keyword>
<evidence type="ECO:0000313" key="1">
    <source>
        <dbReference type="EMBL" id="EFA11245.1"/>
    </source>
</evidence>
<dbReference type="HOGENOM" id="CLU_2295231_0_0_1"/>
<dbReference type="Proteomes" id="UP000007266">
    <property type="component" value="Linkage group 1"/>
</dbReference>
<dbReference type="AlphaFoldDB" id="D6W7Q6"/>
<proteinExistence type="predicted"/>
<reference evidence="1 2" key="2">
    <citation type="journal article" date="2010" name="Nucleic Acids Res.">
        <title>BeetleBase in 2010: revisions to provide comprehensive genomic information for Tribolium castaneum.</title>
        <authorList>
            <person name="Kim H.S."/>
            <person name="Murphy T."/>
            <person name="Xia J."/>
            <person name="Caragea D."/>
            <person name="Park Y."/>
            <person name="Beeman R.W."/>
            <person name="Lorenzen M.D."/>
            <person name="Butcher S."/>
            <person name="Manak J.R."/>
            <person name="Brown S.J."/>
        </authorList>
    </citation>
    <scope>GENOME REANNOTATION</scope>
    <source>
        <strain evidence="1 2">Georgia GA2</strain>
    </source>
</reference>
<name>D6W7Q6_TRICA</name>
<dbReference type="EMBL" id="KQ971307">
    <property type="protein sequence ID" value="EFA11245.1"/>
    <property type="molecule type" value="Genomic_DNA"/>
</dbReference>
<gene>
    <name evidence="1" type="primary">GLEAN_10777</name>
    <name evidence="1" type="ORF">TcasGA2_TC010777</name>
</gene>